<evidence type="ECO:0000313" key="3">
    <source>
        <dbReference type="Proteomes" id="UP000051952"/>
    </source>
</evidence>
<dbReference type="Proteomes" id="UP000051952">
    <property type="component" value="Unassembled WGS sequence"/>
</dbReference>
<proteinExistence type="predicted"/>
<name>A0A0S4JJV1_BODSA</name>
<keyword evidence="1" id="KW-1133">Transmembrane helix</keyword>
<feature type="non-terminal residue" evidence="2">
    <location>
        <position position="307"/>
    </location>
</feature>
<feature type="non-terminal residue" evidence="2">
    <location>
        <position position="1"/>
    </location>
</feature>
<keyword evidence="1" id="KW-0472">Membrane</keyword>
<keyword evidence="3" id="KW-1185">Reference proteome</keyword>
<protein>
    <submittedName>
        <fullName evidence="2">Transmembrane protein, putative</fullName>
    </submittedName>
</protein>
<keyword evidence="1 2" id="KW-0812">Transmembrane</keyword>
<reference evidence="3" key="1">
    <citation type="submission" date="2015-09" db="EMBL/GenBank/DDBJ databases">
        <authorList>
            <consortium name="Pathogen Informatics"/>
        </authorList>
    </citation>
    <scope>NUCLEOTIDE SEQUENCE [LARGE SCALE GENOMIC DNA]</scope>
    <source>
        <strain evidence="3">Lake Konstanz</strain>
    </source>
</reference>
<feature type="transmembrane region" description="Helical" evidence="1">
    <location>
        <begin position="56"/>
        <end position="78"/>
    </location>
</feature>
<evidence type="ECO:0000256" key="1">
    <source>
        <dbReference type="SAM" id="Phobius"/>
    </source>
</evidence>
<evidence type="ECO:0000313" key="2">
    <source>
        <dbReference type="EMBL" id="CUG90635.1"/>
    </source>
</evidence>
<organism evidence="2 3">
    <name type="scientific">Bodo saltans</name>
    <name type="common">Flagellated protozoan</name>
    <dbReference type="NCBI Taxonomy" id="75058"/>
    <lineage>
        <taxon>Eukaryota</taxon>
        <taxon>Discoba</taxon>
        <taxon>Euglenozoa</taxon>
        <taxon>Kinetoplastea</taxon>
        <taxon>Metakinetoplastina</taxon>
        <taxon>Eubodonida</taxon>
        <taxon>Bodonidae</taxon>
        <taxon>Bodo</taxon>
    </lineage>
</organism>
<accession>A0A0S4JJV1</accession>
<dbReference type="EMBL" id="CYKH01001852">
    <property type="protein sequence ID" value="CUG90635.1"/>
    <property type="molecule type" value="Genomic_DNA"/>
</dbReference>
<sequence length="307" mass="33110">GTDSVGILDILMYQFTAVRVVQVSAVIGGALDLRLVATVPSRDVIGTLVSSLQWSLFRPIVAMLGVCIVVIVAVALVFRELTVVEKDILQMANVFEGHPITAKQDAREEDSSRESGASQTRRRLIPVVFKEISAITAAVNTLTRELYTLKAFTTIGCNPPQISPGDTTTIASEVSSQPISRFTEDIGGIPYQFLGDKIWRVPVTTVYGALARDLVDPDDDPVAVYKIHNAVLTTIQKYALKFTGASVDHFFGDHFLVHFNASARTPKHVLVGLSVVVETVKGLKATFVSSTKKLTATVSTPLTEGPG</sequence>
<dbReference type="VEuPathDB" id="TriTrypDB:BSAL_28075"/>
<gene>
    <name evidence="2" type="ORF">BSAL_28075</name>
</gene>
<dbReference type="AlphaFoldDB" id="A0A0S4JJV1"/>